<feature type="coiled-coil region" evidence="1">
    <location>
        <begin position="529"/>
        <end position="661"/>
    </location>
</feature>
<feature type="compositionally biased region" description="Low complexity" evidence="2">
    <location>
        <begin position="828"/>
        <end position="843"/>
    </location>
</feature>
<dbReference type="Ensembl" id="ENSSFOT00015063746.1">
    <property type="protein sequence ID" value="ENSSFOP00015076689.1"/>
    <property type="gene ID" value="ENSSFOG00015031050.1"/>
</dbReference>
<feature type="compositionally biased region" description="Basic and acidic residues" evidence="2">
    <location>
        <begin position="739"/>
        <end position="759"/>
    </location>
</feature>
<evidence type="ECO:0000313" key="4">
    <source>
        <dbReference type="Proteomes" id="UP000694397"/>
    </source>
</evidence>
<organism evidence="3 4">
    <name type="scientific">Scleropages formosus</name>
    <name type="common">Asian bonytongue</name>
    <name type="synonym">Osteoglossum formosum</name>
    <dbReference type="NCBI Taxonomy" id="113540"/>
    <lineage>
        <taxon>Eukaryota</taxon>
        <taxon>Metazoa</taxon>
        <taxon>Chordata</taxon>
        <taxon>Craniata</taxon>
        <taxon>Vertebrata</taxon>
        <taxon>Euteleostomi</taxon>
        <taxon>Actinopterygii</taxon>
        <taxon>Neopterygii</taxon>
        <taxon>Teleostei</taxon>
        <taxon>Osteoglossocephala</taxon>
        <taxon>Osteoglossomorpha</taxon>
        <taxon>Osteoglossiformes</taxon>
        <taxon>Osteoglossidae</taxon>
        <taxon>Scleropages</taxon>
    </lineage>
</organism>
<dbReference type="GeneTree" id="ENSGT00390000013339"/>
<keyword evidence="4" id="KW-1185">Reference proteome</keyword>
<dbReference type="Proteomes" id="UP000694397">
    <property type="component" value="Chromosome 17"/>
</dbReference>
<feature type="coiled-coil region" evidence="1">
    <location>
        <begin position="56"/>
        <end position="86"/>
    </location>
</feature>
<evidence type="ECO:0008006" key="5">
    <source>
        <dbReference type="Google" id="ProtNLM"/>
    </source>
</evidence>
<reference evidence="3" key="2">
    <citation type="submission" date="2025-08" db="UniProtKB">
        <authorList>
            <consortium name="Ensembl"/>
        </authorList>
    </citation>
    <scope>IDENTIFICATION</scope>
</reference>
<feature type="region of interest" description="Disordered" evidence="2">
    <location>
        <begin position="728"/>
        <end position="763"/>
    </location>
</feature>
<dbReference type="PANTHER" id="PTHR47615">
    <property type="entry name" value="COILED-COIL DOMAIN-CONTAINING PROTEIN 158"/>
    <property type="match status" value="1"/>
</dbReference>
<feature type="region of interest" description="Disordered" evidence="2">
    <location>
        <begin position="828"/>
        <end position="849"/>
    </location>
</feature>
<dbReference type="Pfam" id="PF15921">
    <property type="entry name" value="CCDC158"/>
    <property type="match status" value="2"/>
</dbReference>
<accession>A0A8D0CKL0</accession>
<feature type="region of interest" description="Disordered" evidence="2">
    <location>
        <begin position="20"/>
        <end position="55"/>
    </location>
</feature>
<keyword evidence="1" id="KW-0175">Coiled coil</keyword>
<dbReference type="OrthoDB" id="10072099at2759"/>
<reference evidence="3" key="3">
    <citation type="submission" date="2025-09" db="UniProtKB">
        <authorList>
            <consortium name="Ensembl"/>
        </authorList>
    </citation>
    <scope>IDENTIFICATION</scope>
</reference>
<evidence type="ECO:0000256" key="1">
    <source>
        <dbReference type="SAM" id="Coils"/>
    </source>
</evidence>
<name>A0A8D0CKL0_SCLFO</name>
<feature type="compositionally biased region" description="Low complexity" evidence="2">
    <location>
        <begin position="23"/>
        <end position="39"/>
    </location>
</feature>
<feature type="region of interest" description="Disordered" evidence="2">
    <location>
        <begin position="675"/>
        <end position="700"/>
    </location>
</feature>
<dbReference type="PANTHER" id="PTHR47615:SF1">
    <property type="entry name" value="COILED-COIL DOMAIN-CONTAINING PROTEIN 158"/>
    <property type="match status" value="1"/>
</dbReference>
<sequence>MSALQPRALSAASRALLDGRPPAAAAAAGGEESSGAQAAYEMPKGAELCSHTGEGAKSLEEIRAELERRTRETQRLQAEVERATRLTLERMGRSLGAGPRRTRLPWEGPSGEVSPALACSTRPSAVLPARRPPEDEEERPLGEDATDTMPEQYSPQRQLSENPLGRAASRQPHSHADVFQTHELHEQQKVLLRSAIVRLQTQLREGQLERDATADRSAAESRRQAHRLEELLSQREAESRRLLETEAQVGALQSKSEALELALQEAGAVLSAYEKRRRVAAVTAGVALGPRDVSQASLGTAIETALRDLEAENGGLRTKLQCLEAERRAKEQAERESVEQTDRVEQLSSSHHQEAAVLREKLRGSEATVSSLQAQLQLVRKQAEARASAVQRHLGDLERSLSALRGPVLEAQHMHLRQGLQEALVRAEALGAEGEELRKKLESKECEVEALEMERRQLGDELQEHKLQVHHLKLSLEQQESRTRCLEQQLGEKMLELEVQRTRVAHLADEQAALRQSFGAQWTELEGTNSRLRVQLKQAKSTLRTLEGADGHGLKVAFYMQKEITAKREQIDALQGRVQLLQESLDKVSQEQKAQGAELQATRQRLSSVNMERRRLATELRALRSLEKRLRDKADALQAALDKMSEKLSECEGRAQQREQEIFRLKIHHTLHLRELEGQKRSTAPPKQAGPVPPCGPAEAEREPCVAFDSSACVGKLLVSTVTQNPDIDLGSLVQEPRGVNEEDGSNREPPPERPRPLGEHSGYCKRSGSFTCTRESQHQESSHHHPVVTSAVSGTCAPLARVSCSSAGPSGPSSSSYVRELHLGRRSPVSSLLLSSPVSTSGVHRLSQ</sequence>
<reference evidence="3 4" key="1">
    <citation type="submission" date="2019-04" db="EMBL/GenBank/DDBJ databases">
        <authorList>
            <consortium name="Wellcome Sanger Institute Data Sharing"/>
        </authorList>
    </citation>
    <scope>NUCLEOTIDE SEQUENCE [LARGE SCALE GENOMIC DNA]</scope>
</reference>
<evidence type="ECO:0000256" key="2">
    <source>
        <dbReference type="SAM" id="MobiDB-lite"/>
    </source>
</evidence>
<gene>
    <name evidence="3" type="primary">ccdc158</name>
</gene>
<dbReference type="InterPro" id="IPR031809">
    <property type="entry name" value="CCDC158"/>
</dbReference>
<feature type="compositionally biased region" description="Polar residues" evidence="2">
    <location>
        <begin position="149"/>
        <end position="161"/>
    </location>
</feature>
<evidence type="ECO:0000313" key="3">
    <source>
        <dbReference type="Ensembl" id="ENSSFOP00015076689.1"/>
    </source>
</evidence>
<protein>
    <recommendedName>
        <fullName evidence="5">Coiled-coil domain-containing protein 158-like</fullName>
    </recommendedName>
</protein>
<dbReference type="AlphaFoldDB" id="A0A8D0CKL0"/>
<feature type="region of interest" description="Disordered" evidence="2">
    <location>
        <begin position="93"/>
        <end position="173"/>
    </location>
</feature>
<proteinExistence type="predicted"/>
<feature type="region of interest" description="Disordered" evidence="2">
    <location>
        <begin position="331"/>
        <end position="354"/>
    </location>
</feature>
<feature type="coiled-coil region" evidence="1">
    <location>
        <begin position="218"/>
        <end position="248"/>
    </location>
</feature>